<gene>
    <name evidence="3" type="ORF">ACFSC0_00150</name>
</gene>
<protein>
    <submittedName>
        <fullName evidence="3">S1/P1 Nuclease</fullName>
    </submittedName>
</protein>
<dbReference type="RefSeq" id="WP_377281376.1">
    <property type="nucleotide sequence ID" value="NZ_JBHRSI010000003.1"/>
</dbReference>
<dbReference type="InterPro" id="IPR008947">
    <property type="entry name" value="PLipase_C/P1_nuclease_dom_sf"/>
</dbReference>
<evidence type="ECO:0000313" key="3">
    <source>
        <dbReference type="EMBL" id="MFD1781791.1"/>
    </source>
</evidence>
<keyword evidence="4" id="KW-1185">Reference proteome</keyword>
<dbReference type="Proteomes" id="UP001597237">
    <property type="component" value="Unassembled WGS sequence"/>
</dbReference>
<name>A0ABW4MVW7_9CAUL</name>
<feature type="region of interest" description="Disordered" evidence="1">
    <location>
        <begin position="56"/>
        <end position="79"/>
    </location>
</feature>
<feature type="compositionally biased region" description="Basic and acidic residues" evidence="1">
    <location>
        <begin position="59"/>
        <end position="79"/>
    </location>
</feature>
<accession>A0ABW4MVW7</accession>
<evidence type="ECO:0000256" key="2">
    <source>
        <dbReference type="SAM" id="SignalP"/>
    </source>
</evidence>
<comment type="caution">
    <text evidence="3">The sequence shown here is derived from an EMBL/GenBank/DDBJ whole genome shotgun (WGS) entry which is preliminary data.</text>
</comment>
<feature type="signal peptide" evidence="2">
    <location>
        <begin position="1"/>
        <end position="23"/>
    </location>
</feature>
<proteinExistence type="predicted"/>
<dbReference type="Gene3D" id="1.10.575.10">
    <property type="entry name" value="P1 Nuclease"/>
    <property type="match status" value="1"/>
</dbReference>
<reference evidence="4" key="1">
    <citation type="journal article" date="2019" name="Int. J. Syst. Evol. Microbiol.">
        <title>The Global Catalogue of Microorganisms (GCM) 10K type strain sequencing project: providing services to taxonomists for standard genome sequencing and annotation.</title>
        <authorList>
            <consortium name="The Broad Institute Genomics Platform"/>
            <consortium name="The Broad Institute Genome Sequencing Center for Infectious Disease"/>
            <person name="Wu L."/>
            <person name="Ma J."/>
        </authorList>
    </citation>
    <scope>NUCLEOTIDE SEQUENCE [LARGE SCALE GENOMIC DNA]</scope>
    <source>
        <strain evidence="4">DFY28</strain>
    </source>
</reference>
<organism evidence="3 4">
    <name type="scientific">Phenylobacterium terrae</name>
    <dbReference type="NCBI Taxonomy" id="2665495"/>
    <lineage>
        <taxon>Bacteria</taxon>
        <taxon>Pseudomonadati</taxon>
        <taxon>Pseudomonadota</taxon>
        <taxon>Alphaproteobacteria</taxon>
        <taxon>Caulobacterales</taxon>
        <taxon>Caulobacteraceae</taxon>
        <taxon>Phenylobacterium</taxon>
    </lineage>
</organism>
<dbReference type="EMBL" id="JBHUEY010000001">
    <property type="protein sequence ID" value="MFD1781791.1"/>
    <property type="molecule type" value="Genomic_DNA"/>
</dbReference>
<dbReference type="SUPFAM" id="SSF48537">
    <property type="entry name" value="Phospholipase C/P1 nuclease"/>
    <property type="match status" value="1"/>
</dbReference>
<evidence type="ECO:0000313" key="4">
    <source>
        <dbReference type="Proteomes" id="UP001597237"/>
    </source>
</evidence>
<feature type="chain" id="PRO_5047069619" evidence="2">
    <location>
        <begin position="24"/>
        <end position="335"/>
    </location>
</feature>
<evidence type="ECO:0000256" key="1">
    <source>
        <dbReference type="SAM" id="MobiDB-lite"/>
    </source>
</evidence>
<sequence>MARLSIAALAAVLTLTAPQAALAWGNTGHRLAGIAAMQALPGELPSFLRRSAAAEDVGELSREQDRTKGSGKVHDHNRDPAHFVDIDEAGKVLGGPAFAPMPATRADYETALRAHGLDSWKAGYLQFAIVDGVQHLTKDFGYWRVLLAAEKRAWGPKRAWLAADRRRREALILQSIGHLSHYVTDGAQPLHASVHYNGWGDYPNPKGYTTARIHGPFEGELVVSGVTLGGIKGRMSPFRSCNCPIEQRTVDYLLASAAQVEPLYELEKAGGIKPGDPRGIDFATRRLGVGASELRDLIVEAWRASANAEVGWKPVKVSDVEAGRVDPYDALRGAD</sequence>
<keyword evidence="2" id="KW-0732">Signal</keyword>